<dbReference type="OrthoDB" id="552437at2759"/>
<keyword evidence="2" id="KW-0732">Signal</keyword>
<feature type="compositionally biased region" description="Pro residues" evidence="1">
    <location>
        <begin position="325"/>
        <end position="335"/>
    </location>
</feature>
<sequence length="386" mass="39755">MAMRPSRRPSAPLPGLPLLLLLLVALAAVASLPAVSASAAGAAAAAAARASSRDIAASSHFPFYRRSLLQQNCDFTCGNFSSCLNVTCPVVNATQRIVTLDLSTCKNGGSISWVCCRTNACVPLNCSSGSPTQSGSDNFFYCPTATSYTFSISTNTTVVPIQVHDGSLAKNYTCSGTNPSGAPGGCCAGGFNGGNNCQNGVQVYDGTRSVSNNFFTWFPLNGTSNNFAGYFQLGQAPSKVGDTYTSFNPTLIQPNIFMCAGCAGYQSSNGFYAGGTVLSVTEIANGVYNASCAITLVSSTDTAVDAAFYAAFTPPPTNAPGQLNDPPPTVSPPLPVTGSSSPANSTFTLSKIVQGTPNSRNPSVYLACEMAVRICRPKNSTVVTAG</sequence>
<evidence type="ECO:0000313" key="3">
    <source>
        <dbReference type="EMBL" id="KAG2448153.1"/>
    </source>
</evidence>
<proteinExistence type="predicted"/>
<organism evidence="3 4">
    <name type="scientific">Chlamydomonas schloesseri</name>
    <dbReference type="NCBI Taxonomy" id="2026947"/>
    <lineage>
        <taxon>Eukaryota</taxon>
        <taxon>Viridiplantae</taxon>
        <taxon>Chlorophyta</taxon>
        <taxon>core chlorophytes</taxon>
        <taxon>Chlorophyceae</taxon>
        <taxon>CS clade</taxon>
        <taxon>Chlamydomonadales</taxon>
        <taxon>Chlamydomonadaceae</taxon>
        <taxon>Chlamydomonas</taxon>
    </lineage>
</organism>
<keyword evidence="4" id="KW-1185">Reference proteome</keyword>
<protein>
    <submittedName>
        <fullName evidence="3">Uncharacterized protein</fullName>
    </submittedName>
</protein>
<evidence type="ECO:0000256" key="2">
    <source>
        <dbReference type="SAM" id="SignalP"/>
    </source>
</evidence>
<accession>A0A835WIF0</accession>
<dbReference type="Proteomes" id="UP000613740">
    <property type="component" value="Unassembled WGS sequence"/>
</dbReference>
<feature type="signal peptide" evidence="2">
    <location>
        <begin position="1"/>
        <end position="27"/>
    </location>
</feature>
<gene>
    <name evidence="3" type="ORF">HYH02_006738</name>
</gene>
<evidence type="ECO:0000313" key="4">
    <source>
        <dbReference type="Proteomes" id="UP000613740"/>
    </source>
</evidence>
<reference evidence="3" key="1">
    <citation type="journal article" date="2020" name="bioRxiv">
        <title>Comparative genomics of Chlamydomonas.</title>
        <authorList>
            <person name="Craig R.J."/>
            <person name="Hasan A.R."/>
            <person name="Ness R.W."/>
            <person name="Keightley P.D."/>
        </authorList>
    </citation>
    <scope>NUCLEOTIDE SEQUENCE</scope>
    <source>
        <strain evidence="3">CCAP 11/173</strain>
    </source>
</reference>
<name>A0A835WIF0_9CHLO</name>
<comment type="caution">
    <text evidence="3">The sequence shown here is derived from an EMBL/GenBank/DDBJ whole genome shotgun (WGS) entry which is preliminary data.</text>
</comment>
<feature type="chain" id="PRO_5032986338" evidence="2">
    <location>
        <begin position="28"/>
        <end position="386"/>
    </location>
</feature>
<dbReference type="EMBL" id="JAEHOD010000018">
    <property type="protein sequence ID" value="KAG2448153.1"/>
    <property type="molecule type" value="Genomic_DNA"/>
</dbReference>
<dbReference type="AlphaFoldDB" id="A0A835WIF0"/>
<feature type="region of interest" description="Disordered" evidence="1">
    <location>
        <begin position="317"/>
        <end position="342"/>
    </location>
</feature>
<evidence type="ECO:0000256" key="1">
    <source>
        <dbReference type="SAM" id="MobiDB-lite"/>
    </source>
</evidence>